<dbReference type="SUPFAM" id="SSF53383">
    <property type="entry name" value="PLP-dependent transferases"/>
    <property type="match status" value="1"/>
</dbReference>
<dbReference type="InterPro" id="IPR015424">
    <property type="entry name" value="PyrdxlP-dep_Trfase"/>
</dbReference>
<comment type="cofactor">
    <cofactor evidence="1">
        <name>pyridoxal 5'-phosphate</name>
        <dbReference type="ChEBI" id="CHEBI:597326"/>
    </cofactor>
</comment>
<organism evidence="8 9">
    <name type="scientific">Aspergillus sergii</name>
    <dbReference type="NCBI Taxonomy" id="1034303"/>
    <lineage>
        <taxon>Eukaryota</taxon>
        <taxon>Fungi</taxon>
        <taxon>Dikarya</taxon>
        <taxon>Ascomycota</taxon>
        <taxon>Pezizomycotina</taxon>
        <taxon>Eurotiomycetes</taxon>
        <taxon>Eurotiomycetidae</taxon>
        <taxon>Eurotiales</taxon>
        <taxon>Aspergillaceae</taxon>
        <taxon>Aspergillus</taxon>
        <taxon>Aspergillus subgen. Circumdati</taxon>
    </lineage>
</organism>
<dbReference type="InterPro" id="IPR015421">
    <property type="entry name" value="PyrdxlP-dep_Trfase_major"/>
</dbReference>
<evidence type="ECO:0000256" key="5">
    <source>
        <dbReference type="ARBA" id="ARBA00022898"/>
    </source>
</evidence>
<dbReference type="PANTHER" id="PTHR42790">
    <property type="entry name" value="AMINOTRANSFERASE"/>
    <property type="match status" value="1"/>
</dbReference>
<reference evidence="9" key="1">
    <citation type="submission" date="2019-04" db="EMBL/GenBank/DDBJ databases">
        <title>Friends and foes A comparative genomics studyof 23 Aspergillus species from section Flavi.</title>
        <authorList>
            <consortium name="DOE Joint Genome Institute"/>
            <person name="Kjaerbolling I."/>
            <person name="Vesth T."/>
            <person name="Frisvad J.C."/>
            <person name="Nybo J.L."/>
            <person name="Theobald S."/>
            <person name="Kildgaard S."/>
            <person name="Isbrandt T."/>
            <person name="Kuo A."/>
            <person name="Sato A."/>
            <person name="Lyhne E.K."/>
            <person name="Kogle M.E."/>
            <person name="Wiebenga A."/>
            <person name="Kun R.S."/>
            <person name="Lubbers R.J."/>
            <person name="Makela M.R."/>
            <person name="Barry K."/>
            <person name="Chovatia M."/>
            <person name="Clum A."/>
            <person name="Daum C."/>
            <person name="Haridas S."/>
            <person name="He G."/>
            <person name="LaButti K."/>
            <person name="Lipzen A."/>
            <person name="Mondo S."/>
            <person name="Riley R."/>
            <person name="Salamov A."/>
            <person name="Simmons B.A."/>
            <person name="Magnuson J.K."/>
            <person name="Henrissat B."/>
            <person name="Mortensen U.H."/>
            <person name="Larsen T.O."/>
            <person name="Devries R.P."/>
            <person name="Grigoriev I.V."/>
            <person name="Machida M."/>
            <person name="Baker S.E."/>
            <person name="Andersen M.R."/>
        </authorList>
    </citation>
    <scope>NUCLEOTIDE SEQUENCE [LARGE SCALE GENOMIC DNA]</scope>
    <source>
        <strain evidence="9">CBS 130017</strain>
    </source>
</reference>
<evidence type="ECO:0000256" key="2">
    <source>
        <dbReference type="ARBA" id="ARBA00007441"/>
    </source>
</evidence>
<feature type="region of interest" description="Disordered" evidence="6">
    <location>
        <begin position="191"/>
        <end position="210"/>
    </location>
</feature>
<evidence type="ECO:0000259" key="7">
    <source>
        <dbReference type="Pfam" id="PF00155"/>
    </source>
</evidence>
<dbReference type="GO" id="GO:0009074">
    <property type="term" value="P:aromatic amino acid family catabolic process"/>
    <property type="evidence" value="ECO:0007669"/>
    <property type="project" value="TreeGrafter"/>
</dbReference>
<keyword evidence="3" id="KW-0032">Aminotransferase</keyword>
<keyword evidence="9" id="KW-1185">Reference proteome</keyword>
<dbReference type="EMBL" id="ML741761">
    <property type="protein sequence ID" value="KAE8333740.1"/>
    <property type="molecule type" value="Genomic_DNA"/>
</dbReference>
<evidence type="ECO:0000256" key="3">
    <source>
        <dbReference type="ARBA" id="ARBA00022576"/>
    </source>
</evidence>
<dbReference type="Gene3D" id="3.40.640.10">
    <property type="entry name" value="Type I PLP-dependent aspartate aminotransferase-like (Major domain)"/>
    <property type="match status" value="1"/>
</dbReference>
<name>A0A5N6XQ73_9EURO</name>
<proteinExistence type="inferred from homology"/>
<dbReference type="GO" id="GO:0008793">
    <property type="term" value="F:aromatic-amino-acid transaminase activity"/>
    <property type="evidence" value="ECO:0007669"/>
    <property type="project" value="TreeGrafter"/>
</dbReference>
<dbReference type="GO" id="GO:0019878">
    <property type="term" value="P:lysine biosynthetic process via aminoadipic acid"/>
    <property type="evidence" value="ECO:0007669"/>
    <property type="project" value="TreeGrafter"/>
</dbReference>
<keyword evidence="4 8" id="KW-0808">Transferase</keyword>
<evidence type="ECO:0000256" key="6">
    <source>
        <dbReference type="SAM" id="MobiDB-lite"/>
    </source>
</evidence>
<dbReference type="InterPro" id="IPR004839">
    <property type="entry name" value="Aminotransferase_I/II_large"/>
</dbReference>
<dbReference type="Pfam" id="PF00155">
    <property type="entry name" value="Aminotran_1_2"/>
    <property type="match status" value="1"/>
</dbReference>
<dbReference type="PANTHER" id="PTHR42790:SF21">
    <property type="entry name" value="AROMATIC_AMINOADIPATE AMINOTRANSFERASE 1"/>
    <property type="match status" value="1"/>
</dbReference>
<dbReference type="GO" id="GO:0006571">
    <property type="term" value="P:tyrosine biosynthetic process"/>
    <property type="evidence" value="ECO:0007669"/>
    <property type="project" value="TreeGrafter"/>
</dbReference>
<evidence type="ECO:0000256" key="1">
    <source>
        <dbReference type="ARBA" id="ARBA00001933"/>
    </source>
</evidence>
<accession>A0A5N6XQ73</accession>
<dbReference type="Proteomes" id="UP000325945">
    <property type="component" value="Unassembled WGS sequence"/>
</dbReference>
<comment type="similarity">
    <text evidence="2">Belongs to the class-I pyridoxal-phosphate-dependent aminotransferase family.</text>
</comment>
<evidence type="ECO:0000256" key="4">
    <source>
        <dbReference type="ARBA" id="ARBA00022679"/>
    </source>
</evidence>
<sequence>MQHHFSTESKGFSGSSLKKLGARLNGRKVISLGTGRPTADFYPWESVTFRGMVPQSPSSSGTGVETAESTITKYSDTYNLSNGLNYGPTVGSPSLIRFFTEHVDIMHHPSYADWSVSLTSGSTAALEIAFRIFCNKGDTVLAERFTYPGAIEGANLLGLRFEGLEMDGEGLTPEALRKALREWDSSRGPTPRVLYTVPTGQNPTGATQSTERRRAIYDIAEEHDLIIIEDDPYYFLRMGAYQPGQEGPAKSSDLPSYLSLDRSGRVVRLDSVSKILAPGLRAGWVTANAQIIEKFIAYQEITTVEVNGPSQLMLWSLLERTWGHQGFASWLDHISSAYCTRRDALLHACDQHLPRDICTWDPPEYGMFLWLRLNWEKHPLFKIEVEEAEREDLLSEVAERINNNAIENGVQVTKGLLFASNQSPNGELQFRLTFAAAPAEQFEQALNALGDAVRQEFGFIYK</sequence>
<dbReference type="GO" id="GO:0047536">
    <property type="term" value="F:2-aminoadipate transaminase activity"/>
    <property type="evidence" value="ECO:0007669"/>
    <property type="project" value="TreeGrafter"/>
</dbReference>
<gene>
    <name evidence="8" type="ORF">BDV39DRAFT_198652</name>
</gene>
<dbReference type="InterPro" id="IPR050859">
    <property type="entry name" value="Class-I_PLP-dep_aminotransf"/>
</dbReference>
<feature type="domain" description="Aminotransferase class I/classII large" evidence="7">
    <location>
        <begin position="78"/>
        <end position="449"/>
    </location>
</feature>
<dbReference type="CDD" id="cd00609">
    <property type="entry name" value="AAT_like"/>
    <property type="match status" value="1"/>
</dbReference>
<dbReference type="AlphaFoldDB" id="A0A5N6XQ73"/>
<evidence type="ECO:0000313" key="9">
    <source>
        <dbReference type="Proteomes" id="UP000325945"/>
    </source>
</evidence>
<protein>
    <submittedName>
        <fullName evidence="8">PLP-dependent transferase</fullName>
    </submittedName>
</protein>
<dbReference type="GO" id="GO:0030170">
    <property type="term" value="F:pyridoxal phosphate binding"/>
    <property type="evidence" value="ECO:0007669"/>
    <property type="project" value="InterPro"/>
</dbReference>
<evidence type="ECO:0000313" key="8">
    <source>
        <dbReference type="EMBL" id="KAE8333740.1"/>
    </source>
</evidence>
<keyword evidence="5" id="KW-0663">Pyridoxal phosphate</keyword>
<feature type="compositionally biased region" description="Polar residues" evidence="6">
    <location>
        <begin position="198"/>
        <end position="209"/>
    </location>
</feature>